<feature type="compositionally biased region" description="Basic and acidic residues" evidence="3">
    <location>
        <begin position="150"/>
        <end position="159"/>
    </location>
</feature>
<comment type="caution">
    <text evidence="6">The sequence shown here is derived from an EMBL/GenBank/DDBJ whole genome shotgun (WGS) entry which is preliminary data.</text>
</comment>
<dbReference type="SUPFAM" id="SSF81301">
    <property type="entry name" value="Nucleotidyltransferase"/>
    <property type="match status" value="1"/>
</dbReference>
<dbReference type="GO" id="GO:0003729">
    <property type="term" value="F:mRNA binding"/>
    <property type="evidence" value="ECO:0007669"/>
    <property type="project" value="TreeGrafter"/>
</dbReference>
<dbReference type="GO" id="GO:0031123">
    <property type="term" value="P:RNA 3'-end processing"/>
    <property type="evidence" value="ECO:0007669"/>
    <property type="project" value="TreeGrafter"/>
</dbReference>
<dbReference type="CDD" id="cd05402">
    <property type="entry name" value="NT_PAP_TUTase"/>
    <property type="match status" value="1"/>
</dbReference>
<accession>A0AAE0FWK2</accession>
<keyword evidence="7" id="KW-1185">Reference proteome</keyword>
<dbReference type="Pfam" id="PF03828">
    <property type="entry name" value="PAP_assoc"/>
    <property type="match status" value="1"/>
</dbReference>
<gene>
    <name evidence="6" type="ORF">CYMTET_24200</name>
</gene>
<dbReference type="AlphaFoldDB" id="A0AAE0FWK2"/>
<dbReference type="GO" id="GO:1990817">
    <property type="term" value="F:poly(A) RNA polymerase activity"/>
    <property type="evidence" value="ECO:0007669"/>
    <property type="project" value="InterPro"/>
</dbReference>
<dbReference type="Pfam" id="PF01909">
    <property type="entry name" value="NTP_transf_2"/>
    <property type="match status" value="1"/>
</dbReference>
<dbReference type="GO" id="GO:0005730">
    <property type="term" value="C:nucleolus"/>
    <property type="evidence" value="ECO:0007669"/>
    <property type="project" value="TreeGrafter"/>
</dbReference>
<evidence type="ECO:0000256" key="1">
    <source>
        <dbReference type="ARBA" id="ARBA00022723"/>
    </source>
</evidence>
<dbReference type="SUPFAM" id="SSF81631">
    <property type="entry name" value="PAP/OAS1 substrate-binding domain"/>
    <property type="match status" value="1"/>
</dbReference>
<feature type="domain" description="PAP-associated" evidence="5">
    <location>
        <begin position="836"/>
        <end position="890"/>
    </location>
</feature>
<evidence type="ECO:0008006" key="8">
    <source>
        <dbReference type="Google" id="ProtNLM"/>
    </source>
</evidence>
<feature type="compositionally biased region" description="Low complexity" evidence="3">
    <location>
        <begin position="308"/>
        <end position="325"/>
    </location>
</feature>
<feature type="region of interest" description="Disordered" evidence="3">
    <location>
        <begin position="441"/>
        <end position="463"/>
    </location>
</feature>
<proteinExistence type="predicted"/>
<evidence type="ECO:0000256" key="2">
    <source>
        <dbReference type="ARBA" id="ARBA00022842"/>
    </source>
</evidence>
<evidence type="ECO:0000313" key="7">
    <source>
        <dbReference type="Proteomes" id="UP001190700"/>
    </source>
</evidence>
<organism evidence="6 7">
    <name type="scientific">Cymbomonas tetramitiformis</name>
    <dbReference type="NCBI Taxonomy" id="36881"/>
    <lineage>
        <taxon>Eukaryota</taxon>
        <taxon>Viridiplantae</taxon>
        <taxon>Chlorophyta</taxon>
        <taxon>Pyramimonadophyceae</taxon>
        <taxon>Pyramimonadales</taxon>
        <taxon>Pyramimonadaceae</taxon>
        <taxon>Cymbomonas</taxon>
    </lineage>
</organism>
<dbReference type="GO" id="GO:0043634">
    <property type="term" value="P:polyadenylation-dependent ncRNA catabolic process"/>
    <property type="evidence" value="ECO:0007669"/>
    <property type="project" value="TreeGrafter"/>
</dbReference>
<keyword evidence="2" id="KW-0460">Magnesium</keyword>
<reference evidence="6 7" key="1">
    <citation type="journal article" date="2015" name="Genome Biol. Evol.">
        <title>Comparative Genomics of a Bacterivorous Green Alga Reveals Evolutionary Causalities and Consequences of Phago-Mixotrophic Mode of Nutrition.</title>
        <authorList>
            <person name="Burns J.A."/>
            <person name="Paasch A."/>
            <person name="Narechania A."/>
            <person name="Kim E."/>
        </authorList>
    </citation>
    <scope>NUCLEOTIDE SEQUENCE [LARGE SCALE GENOMIC DNA]</scope>
    <source>
        <strain evidence="6 7">PLY_AMNH</strain>
    </source>
</reference>
<dbReference type="Gene3D" id="3.30.460.10">
    <property type="entry name" value="Beta Polymerase, domain 2"/>
    <property type="match status" value="1"/>
</dbReference>
<keyword evidence="1" id="KW-0479">Metal-binding</keyword>
<feature type="region of interest" description="Disordered" evidence="3">
    <location>
        <begin position="303"/>
        <end position="325"/>
    </location>
</feature>
<dbReference type="InterPro" id="IPR043519">
    <property type="entry name" value="NT_sf"/>
</dbReference>
<name>A0AAE0FWK2_9CHLO</name>
<feature type="region of interest" description="Disordered" evidence="3">
    <location>
        <begin position="29"/>
        <end position="83"/>
    </location>
</feature>
<feature type="domain" description="Polymerase nucleotidyl transferase" evidence="4">
    <location>
        <begin position="561"/>
        <end position="604"/>
    </location>
</feature>
<dbReference type="InterPro" id="IPR045862">
    <property type="entry name" value="Trf4-like"/>
</dbReference>
<evidence type="ECO:0000259" key="5">
    <source>
        <dbReference type="Pfam" id="PF03828"/>
    </source>
</evidence>
<dbReference type="InterPro" id="IPR002058">
    <property type="entry name" value="PAP_assoc"/>
</dbReference>
<evidence type="ECO:0000313" key="6">
    <source>
        <dbReference type="EMBL" id="KAK3267235.1"/>
    </source>
</evidence>
<dbReference type="PANTHER" id="PTHR23092:SF48">
    <property type="entry name" value="NUCLEOTIDYLTRANSFERASE FAMILY PROTEIN"/>
    <property type="match status" value="1"/>
</dbReference>
<sequence>MSTPPGSQAAALRATAAVSSTPLQCTLAHRTVDGGAAGSSLRGAPPPAVRSAPHEPLPEVPQEGSEGPLTPAPESPRYSSAPPKTQVVVMSWADGIQGHTAATLAMSRCSSGPEAIGRPKPDQEQVPDPDGRPTLVRSRSEADNSTLDYSPERCQRKELPLTQQATDAESPHIRGRTLSSESWPHPPPQPPSSATSYPMLVTGARAGAGDLSCSPPAQLHPWGSPPHHIAALGTTPTSIPWAGELPREDASAWPPMEGRTGAQESWEMEPDHDHHHDIKGIFGSGMFYTSYPFSSADLGRSSFPTHRTGSVSSEGSSQSSSTQWAASQREHFIAAVLSDPAAAQRFPVPDIESAEELAAPTTGTLQAPRKLSPPHSGVLLTGSPAGLQTASPEAMILKARDLRLTPPIKRKVALGAERRSFTDMEVREGGTRRMLTRVLSPAQEAPSLSPGRVQVAPAHGQRGAAYPNTAADVAALDGRMTKALLHLLNPRALPLTLEQRQLHTYHTHIRQRSDFWAQPRDPLAPHFKGVLLRLTAEIEGMRRQVAEASRARLPFRRATVQKIIRGMQELWPRARVFIFGSVATGLALPSSDVDIVVYLPPVRNLPPIEEAGILEGRNGVKETHLQQALRYLNQQEWVIPDSLKPIERTAVPIIMLTVRCKGLYSPETPAPSNAIEAMTLSAVESALVCGVNAAAGGSPMQLSPASTNPTSPTAVAAAGEGGLEKSLAAQTLEAGLRSMEQEAAETDVMQDTMVDISFSSPTHRGRGTVDLIRELSKMFPQLTPLAIVLKQFLKERNLHAAYTGGLSSYCLVLMITSFLHQQHQHLAERGGLKSIPLGRLLLDFLFFFGRIFDPRVSAVSLRARGDCPARDRIHGPIDPLYIEDPFLPDNNVGRNCFRVMQVQKAFADASVMLEAKVLGAAGTIGDAPTERLLTCILNSTAFS</sequence>
<dbReference type="GO" id="GO:0031499">
    <property type="term" value="C:TRAMP complex"/>
    <property type="evidence" value="ECO:0007669"/>
    <property type="project" value="TreeGrafter"/>
</dbReference>
<dbReference type="EMBL" id="LGRX02012546">
    <property type="protein sequence ID" value="KAK3267235.1"/>
    <property type="molecule type" value="Genomic_DNA"/>
</dbReference>
<feature type="region of interest" description="Disordered" evidence="3">
    <location>
        <begin position="1"/>
        <end position="20"/>
    </location>
</feature>
<dbReference type="Proteomes" id="UP001190700">
    <property type="component" value="Unassembled WGS sequence"/>
</dbReference>
<feature type="region of interest" description="Disordered" evidence="3">
    <location>
        <begin position="107"/>
        <end position="198"/>
    </location>
</feature>
<evidence type="ECO:0000256" key="3">
    <source>
        <dbReference type="SAM" id="MobiDB-lite"/>
    </source>
</evidence>
<dbReference type="GO" id="GO:0046872">
    <property type="term" value="F:metal ion binding"/>
    <property type="evidence" value="ECO:0007669"/>
    <property type="project" value="UniProtKB-KW"/>
</dbReference>
<protein>
    <recommendedName>
        <fullName evidence="8">Polymerase nucleotidyl transferase domain-containing protein</fullName>
    </recommendedName>
</protein>
<dbReference type="InterPro" id="IPR002934">
    <property type="entry name" value="Polymerase_NTP_transf_dom"/>
</dbReference>
<dbReference type="PANTHER" id="PTHR23092">
    <property type="entry name" value="POLY(A) RNA POLYMERASE"/>
    <property type="match status" value="1"/>
</dbReference>
<dbReference type="Gene3D" id="1.10.1410.10">
    <property type="match status" value="1"/>
</dbReference>
<evidence type="ECO:0000259" key="4">
    <source>
        <dbReference type="Pfam" id="PF01909"/>
    </source>
</evidence>